<comment type="function">
    <text evidence="3">Required for maturation of urease via the functional incorporation of the urease nickel metallocenter.</text>
</comment>
<dbReference type="Proteomes" id="UP000655208">
    <property type="component" value="Unassembled WGS sequence"/>
</dbReference>
<keyword evidence="1 3" id="KW-0996">Nickel insertion</keyword>
<keyword evidence="2 3" id="KW-0143">Chaperone</keyword>
<accession>A0A917T659</accession>
<dbReference type="EMBL" id="BMNA01000008">
    <property type="protein sequence ID" value="GGM11178.1"/>
    <property type="molecule type" value="Genomic_DNA"/>
</dbReference>
<dbReference type="GO" id="GO:0016151">
    <property type="term" value="F:nickel cation binding"/>
    <property type="evidence" value="ECO:0007669"/>
    <property type="project" value="UniProtKB-UniRule"/>
</dbReference>
<dbReference type="HAMAP" id="MF_01385">
    <property type="entry name" value="UreF"/>
    <property type="match status" value="1"/>
</dbReference>
<comment type="subcellular location">
    <subcellularLocation>
        <location evidence="3">Cytoplasm</location>
    </subcellularLocation>
</comment>
<dbReference type="InterPro" id="IPR038277">
    <property type="entry name" value="UreF_sf"/>
</dbReference>
<comment type="caution">
    <text evidence="4">The sequence shown here is derived from an EMBL/GenBank/DDBJ whole genome shotgun (WGS) entry which is preliminary data.</text>
</comment>
<protein>
    <recommendedName>
        <fullName evidence="3">Urease accessory protein UreF</fullName>
    </recommendedName>
</protein>
<dbReference type="RefSeq" id="WP_229674530.1">
    <property type="nucleotide sequence ID" value="NZ_BMNA01000008.1"/>
</dbReference>
<dbReference type="Pfam" id="PF01730">
    <property type="entry name" value="UreF"/>
    <property type="match status" value="1"/>
</dbReference>
<dbReference type="GO" id="GO:0005737">
    <property type="term" value="C:cytoplasm"/>
    <property type="evidence" value="ECO:0007669"/>
    <property type="project" value="UniProtKB-SubCell"/>
</dbReference>
<evidence type="ECO:0000313" key="4">
    <source>
        <dbReference type="EMBL" id="GGM11178.1"/>
    </source>
</evidence>
<dbReference type="InterPro" id="IPR002639">
    <property type="entry name" value="UreF"/>
</dbReference>
<name>A0A917T659_9ACTN</name>
<evidence type="ECO:0000256" key="2">
    <source>
        <dbReference type="ARBA" id="ARBA00023186"/>
    </source>
</evidence>
<gene>
    <name evidence="3" type="primary">ureF</name>
    <name evidence="4" type="ORF">GCM10011594_33920</name>
</gene>
<dbReference type="PANTHER" id="PTHR33620:SF1">
    <property type="entry name" value="UREASE ACCESSORY PROTEIN F"/>
    <property type="match status" value="1"/>
</dbReference>
<evidence type="ECO:0000256" key="3">
    <source>
        <dbReference type="HAMAP-Rule" id="MF_01385"/>
    </source>
</evidence>
<dbReference type="AlphaFoldDB" id="A0A917T659"/>
<proteinExistence type="inferred from homology"/>
<keyword evidence="5" id="KW-1185">Reference proteome</keyword>
<dbReference type="Gene3D" id="1.10.4190.10">
    <property type="entry name" value="Urease accessory protein UreF"/>
    <property type="match status" value="1"/>
</dbReference>
<comment type="subunit">
    <text evidence="3">UreD, UreF and UreG form a complex that acts as a GTP-hydrolysis-dependent molecular chaperone, activating the urease apoprotein by helping to assemble the nickel containing metallocenter of UreC. The UreE protein probably delivers the nickel.</text>
</comment>
<evidence type="ECO:0000256" key="1">
    <source>
        <dbReference type="ARBA" id="ARBA00022988"/>
    </source>
</evidence>
<sequence length="245" mass="24717">MTGPTVATGAPAAAVVQLLLADSRLPVGAHTQSAGLEGALAAGMPVHDVPRYIDARLRTVTLVEASAAVLALTALAPADGTPAAGWPVDPDPARRLAAVDAAWHARSVSPALRENSRLLGRGLLRLAARLWPDASAVRAVRALGRPSRAVVLGAVGSAAGLAPADLATVLGYDDAQTVAAAALKLVPMDPVEATSWVLHAAPAIAGMAARAAAVRTPEDLPAAAAPLVEAWAEAHAEASARLFRS</sequence>
<reference evidence="4" key="1">
    <citation type="journal article" date="2014" name="Int. J. Syst. Evol. Microbiol.">
        <title>Complete genome sequence of Corynebacterium casei LMG S-19264T (=DSM 44701T), isolated from a smear-ripened cheese.</title>
        <authorList>
            <consortium name="US DOE Joint Genome Institute (JGI-PGF)"/>
            <person name="Walter F."/>
            <person name="Albersmeier A."/>
            <person name="Kalinowski J."/>
            <person name="Ruckert C."/>
        </authorList>
    </citation>
    <scope>NUCLEOTIDE SEQUENCE</scope>
    <source>
        <strain evidence="4">CGMCC 4.7308</strain>
    </source>
</reference>
<dbReference type="PANTHER" id="PTHR33620">
    <property type="entry name" value="UREASE ACCESSORY PROTEIN F"/>
    <property type="match status" value="1"/>
</dbReference>
<evidence type="ECO:0000313" key="5">
    <source>
        <dbReference type="Proteomes" id="UP000655208"/>
    </source>
</evidence>
<comment type="similarity">
    <text evidence="3">Belongs to the UreF family.</text>
</comment>
<keyword evidence="3" id="KW-0963">Cytoplasm</keyword>
<reference evidence="4" key="2">
    <citation type="submission" date="2020-09" db="EMBL/GenBank/DDBJ databases">
        <authorList>
            <person name="Sun Q."/>
            <person name="Zhou Y."/>
        </authorList>
    </citation>
    <scope>NUCLEOTIDE SEQUENCE</scope>
    <source>
        <strain evidence="4">CGMCC 4.7308</strain>
    </source>
</reference>
<organism evidence="4 5">
    <name type="scientific">Nakamurella endophytica</name>
    <dbReference type="NCBI Taxonomy" id="1748367"/>
    <lineage>
        <taxon>Bacteria</taxon>
        <taxon>Bacillati</taxon>
        <taxon>Actinomycetota</taxon>
        <taxon>Actinomycetes</taxon>
        <taxon>Nakamurellales</taxon>
        <taxon>Nakamurellaceae</taxon>
        <taxon>Nakamurella</taxon>
    </lineage>
</organism>